<dbReference type="HOGENOM" id="CLU_034180_1_0_9"/>
<dbReference type="SUPFAM" id="SSF103473">
    <property type="entry name" value="MFS general substrate transporter"/>
    <property type="match status" value="1"/>
</dbReference>
<dbReference type="AlphaFoldDB" id="A0A0B6AU05"/>
<dbReference type="Pfam" id="PF07690">
    <property type="entry name" value="MFS_1"/>
    <property type="match status" value="1"/>
</dbReference>
<dbReference type="RefSeq" id="WP_034651089.1">
    <property type="nucleotide sequence ID" value="NZ_BCVB01000011.1"/>
</dbReference>
<dbReference type="InterPro" id="IPR011701">
    <property type="entry name" value="MFS"/>
</dbReference>
<proteinExistence type="predicted"/>
<name>A0A0B6AU05_PRIM2</name>
<keyword evidence="4" id="KW-1133">Transmembrane helix</keyword>
<dbReference type="GO" id="GO:0022857">
    <property type="term" value="F:transmembrane transporter activity"/>
    <property type="evidence" value="ECO:0007669"/>
    <property type="project" value="InterPro"/>
</dbReference>
<comment type="subcellular location">
    <subcellularLocation>
        <location evidence="1">Cell membrane</location>
        <topology evidence="1">Multi-pass membrane protein</topology>
    </subcellularLocation>
</comment>
<dbReference type="InterPro" id="IPR036259">
    <property type="entry name" value="MFS_trans_sf"/>
</dbReference>
<reference evidence="6 7" key="1">
    <citation type="journal article" date="2015" name="Genome Announc.">
        <title>Complete genome sequences for 35 biothreat assay-relevant bacillus species.</title>
        <authorList>
            <person name="Johnson S.L."/>
            <person name="Daligault H.E."/>
            <person name="Davenport K.W."/>
            <person name="Jaissle J."/>
            <person name="Frey K.G."/>
            <person name="Ladner J.T."/>
            <person name="Broomall S.M."/>
            <person name="Bishop-Lilly K.A."/>
            <person name="Bruce D.C."/>
            <person name="Gibbons H.S."/>
            <person name="Coyne S.R."/>
            <person name="Lo C.C."/>
            <person name="Meincke L."/>
            <person name="Munk A.C."/>
            <person name="Koroleva G.I."/>
            <person name="Rosenzweig C.N."/>
            <person name="Palacios G.F."/>
            <person name="Redden C.L."/>
            <person name="Minogue T.D."/>
            <person name="Chain P.S."/>
        </authorList>
    </citation>
    <scope>NUCLEOTIDE SEQUENCE [LARGE SCALE GENOMIC DNA]</scope>
    <source>
        <strain evidence="7">ATCC 14581 / DSM 32 / JCM 2506 / NBRC 15308 / NCIMB 9376 / NCTC 10342 / NRRL B-14308 / VKM B-512</strain>
    </source>
</reference>
<dbReference type="PANTHER" id="PTHR23513:SF19">
    <property type="entry name" value="MAJOR FACILITATOR SUPERFAMILY (MFS) PROFILE DOMAIN-CONTAINING PROTEIN"/>
    <property type="match status" value="1"/>
</dbReference>
<keyword evidence="3" id="KW-0812">Transmembrane</keyword>
<gene>
    <name evidence="6" type="ORF">BG04_5351</name>
</gene>
<keyword evidence="2" id="KW-1003">Cell membrane</keyword>
<sequence length="411" mass="45513">MTQRFYLLAASQVTANVGFVLYTMAVTSYIKENTGSTVLASMITMTSLLARLLSGLSVPLLADTYKSIHIMRSVQVMQIGMLVGLYVLLTQEFTVTVLTMGFIIVGIISFFNGFFSIFKTSVVRSLVNDSQRMQANSLLSTIDQTFLFAGWSLGGFVLSLTGSTQSLFITAGLLSISFVCLLFIKETHTYKQTQKRRAAKLMEGWRFLWIHKRIRALVIMDIIESLFGTIWIGAITLSFVKEVLEKGEAWWGYINGAYYFGSIVGGIIVYRMSSMVKGRLLLFMFAGSLGYAVLTGFYGLVTNPYLALVLLIMMGPAYQLRDVAQETIYQNTCSNGMLPKVIAAKSTLVQAVFILSIAFVGTVADLFGVRFVYLFSSFMLLLTALIGMAGLMYNKHSIEIDKTPAERRGGI</sequence>
<dbReference type="Proteomes" id="UP000031829">
    <property type="component" value="Chromosome"/>
</dbReference>
<dbReference type="GeneID" id="93643299"/>
<keyword evidence="5" id="KW-0472">Membrane</keyword>
<organism evidence="6 7">
    <name type="scientific">Priestia megaterium (strain ATCC 14581 / DSM 32 / CCUG 1817 / JCM 2506 / NBRC 15308 / NCIMB 9376 / NCTC 10342 / NRRL B-14308 / VKM B-512 / Ford 19)</name>
    <name type="common">Bacillus megaterium</name>
    <dbReference type="NCBI Taxonomy" id="1348623"/>
    <lineage>
        <taxon>Bacteria</taxon>
        <taxon>Bacillati</taxon>
        <taxon>Bacillota</taxon>
        <taxon>Bacilli</taxon>
        <taxon>Bacillales</taxon>
        <taxon>Bacillaceae</taxon>
        <taxon>Priestia</taxon>
    </lineage>
</organism>
<evidence type="ECO:0000256" key="2">
    <source>
        <dbReference type="ARBA" id="ARBA00022475"/>
    </source>
</evidence>
<dbReference type="PANTHER" id="PTHR23513">
    <property type="entry name" value="INTEGRAL MEMBRANE EFFLUX PROTEIN-RELATED"/>
    <property type="match status" value="1"/>
</dbReference>
<evidence type="ECO:0000313" key="7">
    <source>
        <dbReference type="Proteomes" id="UP000031829"/>
    </source>
</evidence>
<dbReference type="KEGG" id="bmeg:BG04_5351"/>
<evidence type="ECO:0000256" key="4">
    <source>
        <dbReference type="ARBA" id="ARBA00022989"/>
    </source>
</evidence>
<dbReference type="CDD" id="cd06173">
    <property type="entry name" value="MFS_MefA_like"/>
    <property type="match status" value="1"/>
</dbReference>
<dbReference type="GO" id="GO:0005886">
    <property type="term" value="C:plasma membrane"/>
    <property type="evidence" value="ECO:0007669"/>
    <property type="project" value="UniProtKB-SubCell"/>
</dbReference>
<evidence type="ECO:0000313" key="6">
    <source>
        <dbReference type="EMBL" id="AJI23314.1"/>
    </source>
</evidence>
<accession>A0A0B6AU05</accession>
<protein>
    <submittedName>
        <fullName evidence="6">Major Facilitator Superfamily protein</fullName>
    </submittedName>
</protein>
<evidence type="ECO:0000256" key="3">
    <source>
        <dbReference type="ARBA" id="ARBA00022692"/>
    </source>
</evidence>
<dbReference type="Gene3D" id="1.20.1250.20">
    <property type="entry name" value="MFS general substrate transporter like domains"/>
    <property type="match status" value="1"/>
</dbReference>
<dbReference type="EMBL" id="CP009920">
    <property type="protein sequence ID" value="AJI23314.1"/>
    <property type="molecule type" value="Genomic_DNA"/>
</dbReference>
<evidence type="ECO:0000256" key="5">
    <source>
        <dbReference type="ARBA" id="ARBA00023136"/>
    </source>
</evidence>
<evidence type="ECO:0000256" key="1">
    <source>
        <dbReference type="ARBA" id="ARBA00004651"/>
    </source>
</evidence>